<accession>A0AAV4BZ28</accession>
<dbReference type="GO" id="GO:0003964">
    <property type="term" value="F:RNA-directed DNA polymerase activity"/>
    <property type="evidence" value="ECO:0007669"/>
    <property type="project" value="UniProtKB-KW"/>
</dbReference>
<name>A0AAV4BZ28_9GAST</name>
<organism evidence="1 2">
    <name type="scientific">Plakobranchus ocellatus</name>
    <dbReference type="NCBI Taxonomy" id="259542"/>
    <lineage>
        <taxon>Eukaryota</taxon>
        <taxon>Metazoa</taxon>
        <taxon>Spiralia</taxon>
        <taxon>Lophotrochozoa</taxon>
        <taxon>Mollusca</taxon>
        <taxon>Gastropoda</taxon>
        <taxon>Heterobranchia</taxon>
        <taxon>Euthyneura</taxon>
        <taxon>Panpulmonata</taxon>
        <taxon>Sacoglossa</taxon>
        <taxon>Placobranchoidea</taxon>
        <taxon>Plakobranchidae</taxon>
        <taxon>Plakobranchus</taxon>
    </lineage>
</organism>
<evidence type="ECO:0000313" key="1">
    <source>
        <dbReference type="EMBL" id="GFO24405.1"/>
    </source>
</evidence>
<gene>
    <name evidence="1" type="ORF">PoB_005091000</name>
</gene>
<comment type="caution">
    <text evidence="1">The sequence shown here is derived from an EMBL/GenBank/DDBJ whole genome shotgun (WGS) entry which is preliminary data.</text>
</comment>
<dbReference type="AlphaFoldDB" id="A0AAV4BZ28"/>
<sequence length="141" mass="16224">MIWEAIQRAELGKHSLDVVWLDLAKAYSSIQHQLIQQALRMYHIPWDIQLILEDYFNGFKMRFSNERYTTDWINLDVDIAISCTISPILFVLTMKFILRAAEGSTSLADLCGRCYMPPLKALMADTTILCSKKNETCKMLG</sequence>
<keyword evidence="1" id="KW-0548">Nucleotidyltransferase</keyword>
<protein>
    <submittedName>
        <fullName evidence="1">Reverse transcriptase</fullName>
    </submittedName>
</protein>
<dbReference type="EMBL" id="BLXT01005617">
    <property type="protein sequence ID" value="GFO24405.1"/>
    <property type="molecule type" value="Genomic_DNA"/>
</dbReference>
<dbReference type="Proteomes" id="UP000735302">
    <property type="component" value="Unassembled WGS sequence"/>
</dbReference>
<reference evidence="1 2" key="1">
    <citation type="journal article" date="2021" name="Elife">
        <title>Chloroplast acquisition without the gene transfer in kleptoplastic sea slugs, Plakobranchus ocellatus.</title>
        <authorList>
            <person name="Maeda T."/>
            <person name="Takahashi S."/>
            <person name="Yoshida T."/>
            <person name="Shimamura S."/>
            <person name="Takaki Y."/>
            <person name="Nagai Y."/>
            <person name="Toyoda A."/>
            <person name="Suzuki Y."/>
            <person name="Arimoto A."/>
            <person name="Ishii H."/>
            <person name="Satoh N."/>
            <person name="Nishiyama T."/>
            <person name="Hasebe M."/>
            <person name="Maruyama T."/>
            <person name="Minagawa J."/>
            <person name="Obokata J."/>
            <person name="Shigenobu S."/>
        </authorList>
    </citation>
    <scope>NUCLEOTIDE SEQUENCE [LARGE SCALE GENOMIC DNA]</scope>
</reference>
<keyword evidence="1" id="KW-0808">Transferase</keyword>
<keyword evidence="1" id="KW-0695">RNA-directed DNA polymerase</keyword>
<keyword evidence="2" id="KW-1185">Reference proteome</keyword>
<proteinExistence type="predicted"/>
<evidence type="ECO:0000313" key="2">
    <source>
        <dbReference type="Proteomes" id="UP000735302"/>
    </source>
</evidence>